<feature type="transmembrane region" description="Helical" evidence="6">
    <location>
        <begin position="33"/>
        <end position="54"/>
    </location>
</feature>
<dbReference type="PANTHER" id="PTHR48022">
    <property type="entry name" value="PLASTIDIC GLUCOSE TRANSPORTER 4"/>
    <property type="match status" value="1"/>
</dbReference>
<dbReference type="PANTHER" id="PTHR48022:SF23">
    <property type="entry name" value="MAJOR FACILITATOR SUPERFAMILY (MFS) PROFILE DOMAIN-CONTAINING PROTEIN"/>
    <property type="match status" value="1"/>
</dbReference>
<dbReference type="Pfam" id="PF00083">
    <property type="entry name" value="Sugar_tr"/>
    <property type="match status" value="1"/>
</dbReference>
<evidence type="ECO:0000256" key="4">
    <source>
        <dbReference type="ARBA" id="ARBA00022989"/>
    </source>
</evidence>
<evidence type="ECO:0000313" key="8">
    <source>
        <dbReference type="EMBL" id="THH20661.1"/>
    </source>
</evidence>
<keyword evidence="3 6" id="KW-0812">Transmembrane</keyword>
<dbReference type="Gene3D" id="1.20.1250.20">
    <property type="entry name" value="MFS general substrate transporter like domains"/>
    <property type="match status" value="1"/>
</dbReference>
<dbReference type="Proteomes" id="UP000308730">
    <property type="component" value="Unassembled WGS sequence"/>
</dbReference>
<dbReference type="GO" id="GO:0016020">
    <property type="term" value="C:membrane"/>
    <property type="evidence" value="ECO:0007669"/>
    <property type="project" value="UniProtKB-SubCell"/>
</dbReference>
<accession>A0A4S4M883</accession>
<proteinExistence type="inferred from homology"/>
<comment type="subcellular location">
    <subcellularLocation>
        <location evidence="1">Membrane</location>
        <topology evidence="1">Multi-pass membrane protein</topology>
    </subcellularLocation>
</comment>
<organism evidence="8 9">
    <name type="scientific">Antrodiella citrinella</name>
    <dbReference type="NCBI Taxonomy" id="2447956"/>
    <lineage>
        <taxon>Eukaryota</taxon>
        <taxon>Fungi</taxon>
        <taxon>Dikarya</taxon>
        <taxon>Basidiomycota</taxon>
        <taxon>Agaricomycotina</taxon>
        <taxon>Agaricomycetes</taxon>
        <taxon>Polyporales</taxon>
        <taxon>Steccherinaceae</taxon>
        <taxon>Antrodiella</taxon>
    </lineage>
</organism>
<protein>
    <recommendedName>
        <fullName evidence="7">Major facilitator superfamily (MFS) profile domain-containing protein</fullName>
    </recommendedName>
</protein>
<dbReference type="GO" id="GO:0005351">
    <property type="term" value="F:carbohydrate:proton symporter activity"/>
    <property type="evidence" value="ECO:0007669"/>
    <property type="project" value="TreeGrafter"/>
</dbReference>
<sequence length="168" mass="18293">MGISFFIVGALLKTYPPPSNSTAAPPPASKAMAAMLYVYVCFYSMGCGPAAWIYVSDIFNTRTRHYGLATASASQWLFNFILSKVTPTLVSALGYKLFLMFGAINVLGMGTFALLIPETKGRSLEEMDIIFGTVAASDREADIAKQERAYECARDTSSNRSDTNLEKV</sequence>
<dbReference type="OrthoDB" id="8120565at2759"/>
<gene>
    <name evidence="8" type="ORF">EUX98_g8545</name>
</gene>
<keyword evidence="5 6" id="KW-0472">Membrane</keyword>
<evidence type="ECO:0000256" key="3">
    <source>
        <dbReference type="ARBA" id="ARBA00022692"/>
    </source>
</evidence>
<dbReference type="EMBL" id="SGPM01000483">
    <property type="protein sequence ID" value="THH20661.1"/>
    <property type="molecule type" value="Genomic_DNA"/>
</dbReference>
<feature type="domain" description="Major facilitator superfamily (MFS) profile" evidence="7">
    <location>
        <begin position="1"/>
        <end position="120"/>
    </location>
</feature>
<comment type="caution">
    <text evidence="8">The sequence shown here is derived from an EMBL/GenBank/DDBJ whole genome shotgun (WGS) entry which is preliminary data.</text>
</comment>
<dbReference type="InterPro" id="IPR036259">
    <property type="entry name" value="MFS_trans_sf"/>
</dbReference>
<comment type="similarity">
    <text evidence="2">Belongs to the major facilitator superfamily. Sugar transporter (TC 2.A.1.1) family.</text>
</comment>
<evidence type="ECO:0000256" key="6">
    <source>
        <dbReference type="SAM" id="Phobius"/>
    </source>
</evidence>
<dbReference type="PROSITE" id="PS50850">
    <property type="entry name" value="MFS"/>
    <property type="match status" value="1"/>
</dbReference>
<evidence type="ECO:0000256" key="1">
    <source>
        <dbReference type="ARBA" id="ARBA00004141"/>
    </source>
</evidence>
<reference evidence="8 9" key="1">
    <citation type="submission" date="2019-02" db="EMBL/GenBank/DDBJ databases">
        <title>Genome sequencing of the rare red list fungi Antrodiella citrinella (Flaviporus citrinellus).</title>
        <authorList>
            <person name="Buettner E."/>
            <person name="Kellner H."/>
        </authorList>
    </citation>
    <scope>NUCLEOTIDE SEQUENCE [LARGE SCALE GENOMIC DNA]</scope>
    <source>
        <strain evidence="8 9">DSM 108506</strain>
    </source>
</reference>
<name>A0A4S4M883_9APHY</name>
<evidence type="ECO:0000259" key="7">
    <source>
        <dbReference type="PROSITE" id="PS50850"/>
    </source>
</evidence>
<keyword evidence="9" id="KW-1185">Reference proteome</keyword>
<evidence type="ECO:0000256" key="2">
    <source>
        <dbReference type="ARBA" id="ARBA00010992"/>
    </source>
</evidence>
<evidence type="ECO:0000313" key="9">
    <source>
        <dbReference type="Proteomes" id="UP000308730"/>
    </source>
</evidence>
<dbReference type="AlphaFoldDB" id="A0A4S4M883"/>
<dbReference type="InterPro" id="IPR020846">
    <property type="entry name" value="MFS_dom"/>
</dbReference>
<evidence type="ECO:0000256" key="5">
    <source>
        <dbReference type="ARBA" id="ARBA00023136"/>
    </source>
</evidence>
<feature type="transmembrane region" description="Helical" evidence="6">
    <location>
        <begin position="97"/>
        <end position="117"/>
    </location>
</feature>
<dbReference type="SUPFAM" id="SSF103473">
    <property type="entry name" value="MFS general substrate transporter"/>
    <property type="match status" value="1"/>
</dbReference>
<keyword evidence="4 6" id="KW-1133">Transmembrane helix</keyword>
<dbReference type="InterPro" id="IPR005828">
    <property type="entry name" value="MFS_sugar_transport-like"/>
</dbReference>
<dbReference type="InterPro" id="IPR050360">
    <property type="entry name" value="MFS_Sugar_Transporters"/>
</dbReference>